<organism evidence="1 2">
    <name type="scientific">Theobroma cacao</name>
    <name type="common">Cacao</name>
    <name type="synonym">Cocoa</name>
    <dbReference type="NCBI Taxonomy" id="3641"/>
    <lineage>
        <taxon>Eukaryota</taxon>
        <taxon>Viridiplantae</taxon>
        <taxon>Streptophyta</taxon>
        <taxon>Embryophyta</taxon>
        <taxon>Tracheophyta</taxon>
        <taxon>Spermatophyta</taxon>
        <taxon>Magnoliopsida</taxon>
        <taxon>eudicotyledons</taxon>
        <taxon>Gunneridae</taxon>
        <taxon>Pentapetalae</taxon>
        <taxon>rosids</taxon>
        <taxon>malvids</taxon>
        <taxon>Malvales</taxon>
        <taxon>Malvaceae</taxon>
        <taxon>Byttnerioideae</taxon>
        <taxon>Theobroma</taxon>
    </lineage>
</organism>
<gene>
    <name evidence="1" type="ORF">TCM_042225</name>
</gene>
<dbReference type="AlphaFoldDB" id="A0A061GYR0"/>
<accession>A0A061GYR0</accession>
<name>A0A061GYR0_THECC</name>
<proteinExistence type="predicted"/>
<dbReference type="Gramene" id="EOY34613">
    <property type="protein sequence ID" value="EOY34613"/>
    <property type="gene ID" value="TCM_042225"/>
</dbReference>
<evidence type="ECO:0000313" key="2">
    <source>
        <dbReference type="Proteomes" id="UP000026915"/>
    </source>
</evidence>
<reference evidence="1 2" key="1">
    <citation type="journal article" date="2013" name="Genome Biol.">
        <title>The genome sequence of the most widely cultivated cacao type and its use to identify candidate genes regulating pod color.</title>
        <authorList>
            <person name="Motamayor J.C."/>
            <person name="Mockaitis K."/>
            <person name="Schmutz J."/>
            <person name="Haiminen N."/>
            <person name="Iii D.L."/>
            <person name="Cornejo O."/>
            <person name="Findley S.D."/>
            <person name="Zheng P."/>
            <person name="Utro F."/>
            <person name="Royaert S."/>
            <person name="Saski C."/>
            <person name="Jenkins J."/>
            <person name="Podicheti R."/>
            <person name="Zhao M."/>
            <person name="Scheffler B.E."/>
            <person name="Stack J.C."/>
            <person name="Feltus F.A."/>
            <person name="Mustiga G.M."/>
            <person name="Amores F."/>
            <person name="Phillips W."/>
            <person name="Marelli J.P."/>
            <person name="May G.D."/>
            <person name="Shapiro H."/>
            <person name="Ma J."/>
            <person name="Bustamante C.D."/>
            <person name="Schnell R.J."/>
            <person name="Main D."/>
            <person name="Gilbert D."/>
            <person name="Parida L."/>
            <person name="Kuhn D.N."/>
        </authorList>
    </citation>
    <scope>NUCLEOTIDE SEQUENCE [LARGE SCALE GENOMIC DNA]</scope>
    <source>
        <strain evidence="2">cv. Matina 1-6</strain>
    </source>
</reference>
<dbReference type="EMBL" id="CM001887">
    <property type="protein sequence ID" value="EOY34613.1"/>
    <property type="molecule type" value="Genomic_DNA"/>
</dbReference>
<dbReference type="Proteomes" id="UP000026915">
    <property type="component" value="Chromosome 9"/>
</dbReference>
<dbReference type="HOGENOM" id="CLU_2836442_0_0_1"/>
<evidence type="ECO:0000313" key="1">
    <source>
        <dbReference type="EMBL" id="EOY34613.1"/>
    </source>
</evidence>
<keyword evidence="2" id="KW-1185">Reference proteome</keyword>
<dbReference type="InParanoid" id="A0A061GYR0"/>
<sequence>MKSRDGKRKIGPKAPPRPLLEVGEMEILRESGVWSLESGELDLKPEPGDLRLCHLLCCTVRLTEKG</sequence>
<protein>
    <submittedName>
        <fullName evidence="1">Uncharacterized protein</fullName>
    </submittedName>
</protein>